<reference evidence="2 3" key="1">
    <citation type="submission" date="2019-01" db="EMBL/GenBank/DDBJ databases">
        <authorList>
            <person name="Sayadi A."/>
        </authorList>
    </citation>
    <scope>NUCLEOTIDE SEQUENCE [LARGE SCALE GENOMIC DNA]</scope>
</reference>
<keyword evidence="1" id="KW-0175">Coiled coil</keyword>
<evidence type="ECO:0000313" key="2">
    <source>
        <dbReference type="EMBL" id="VEN39410.1"/>
    </source>
</evidence>
<dbReference type="Gene3D" id="1.20.920.20">
    <property type="match status" value="1"/>
</dbReference>
<organism evidence="2 3">
    <name type="scientific">Callosobruchus maculatus</name>
    <name type="common">Southern cowpea weevil</name>
    <name type="synonym">Pulse bruchid</name>
    <dbReference type="NCBI Taxonomy" id="64391"/>
    <lineage>
        <taxon>Eukaryota</taxon>
        <taxon>Metazoa</taxon>
        <taxon>Ecdysozoa</taxon>
        <taxon>Arthropoda</taxon>
        <taxon>Hexapoda</taxon>
        <taxon>Insecta</taxon>
        <taxon>Pterygota</taxon>
        <taxon>Neoptera</taxon>
        <taxon>Endopterygota</taxon>
        <taxon>Coleoptera</taxon>
        <taxon>Polyphaga</taxon>
        <taxon>Cucujiformia</taxon>
        <taxon>Chrysomeloidea</taxon>
        <taxon>Chrysomelidae</taxon>
        <taxon>Bruchinae</taxon>
        <taxon>Bruchini</taxon>
        <taxon>Callosobruchus</taxon>
    </lineage>
</organism>
<name>A0A653BVA8_CALMS</name>
<proteinExistence type="predicted"/>
<dbReference type="Proteomes" id="UP000410492">
    <property type="component" value="Unassembled WGS sequence"/>
</dbReference>
<keyword evidence="3" id="KW-1185">Reference proteome</keyword>
<evidence type="ECO:0000256" key="1">
    <source>
        <dbReference type="SAM" id="Coils"/>
    </source>
</evidence>
<dbReference type="EMBL" id="CAACVG010005529">
    <property type="protein sequence ID" value="VEN39410.1"/>
    <property type="molecule type" value="Genomic_DNA"/>
</dbReference>
<accession>A0A653BVA8</accession>
<feature type="coiled-coil region" evidence="1">
    <location>
        <begin position="24"/>
        <end position="107"/>
    </location>
</feature>
<protein>
    <submittedName>
        <fullName evidence="2">Uncharacterized protein</fullName>
    </submittedName>
</protein>
<sequence>MLRKPPRITEIPIVTAGGQVVNSVEELDMHLEFLNAQLEEKQKEMEEAKAKLLSTEENLRKLTDAATEVKKYYLKLRSEIAKSDSDCNILSNQIKEFKRRQERLREEVNENVKYYTELLTNIDGTSSDGYEVVKKVSSKNSSRSFGNGMGTLIKGH</sequence>
<gene>
    <name evidence="2" type="ORF">CALMAC_LOCUS3951</name>
</gene>
<dbReference type="AlphaFoldDB" id="A0A653BVA8"/>
<dbReference type="OrthoDB" id="6754035at2759"/>
<evidence type="ECO:0000313" key="3">
    <source>
        <dbReference type="Proteomes" id="UP000410492"/>
    </source>
</evidence>